<dbReference type="InterPro" id="IPR003594">
    <property type="entry name" value="HATPase_dom"/>
</dbReference>
<evidence type="ECO:0000256" key="11">
    <source>
        <dbReference type="SAM" id="Phobius"/>
    </source>
</evidence>
<dbReference type="PROSITE" id="PS50885">
    <property type="entry name" value="HAMP"/>
    <property type="match status" value="1"/>
</dbReference>
<dbReference type="SMART" id="SM00387">
    <property type="entry name" value="HATPase_c"/>
    <property type="match status" value="1"/>
</dbReference>
<keyword evidence="10 11" id="KW-0472">Membrane</keyword>
<evidence type="ECO:0000256" key="5">
    <source>
        <dbReference type="ARBA" id="ARBA00022679"/>
    </source>
</evidence>
<dbReference type="PROSITE" id="PS50109">
    <property type="entry name" value="HIS_KIN"/>
    <property type="match status" value="1"/>
</dbReference>
<feature type="transmembrane region" description="Helical" evidence="11">
    <location>
        <begin position="166"/>
        <end position="185"/>
    </location>
</feature>
<dbReference type="CDD" id="cd06225">
    <property type="entry name" value="HAMP"/>
    <property type="match status" value="1"/>
</dbReference>
<dbReference type="GO" id="GO:0016301">
    <property type="term" value="F:kinase activity"/>
    <property type="evidence" value="ECO:0007669"/>
    <property type="project" value="UniProtKB-KW"/>
</dbReference>
<comment type="catalytic activity">
    <reaction evidence="1">
        <text>ATP + protein L-histidine = ADP + protein N-phospho-L-histidine.</text>
        <dbReference type="EC" id="2.7.13.3"/>
    </reaction>
</comment>
<dbReference type="SUPFAM" id="SSF158472">
    <property type="entry name" value="HAMP domain-like"/>
    <property type="match status" value="1"/>
</dbReference>
<evidence type="ECO:0000256" key="4">
    <source>
        <dbReference type="ARBA" id="ARBA00022553"/>
    </source>
</evidence>
<dbReference type="Pfam" id="PF02518">
    <property type="entry name" value="HATPase_c"/>
    <property type="match status" value="1"/>
</dbReference>
<feature type="domain" description="Histidine kinase" evidence="12">
    <location>
        <begin position="251"/>
        <end position="459"/>
    </location>
</feature>
<dbReference type="SMART" id="SM00304">
    <property type="entry name" value="HAMP"/>
    <property type="match status" value="1"/>
</dbReference>
<dbReference type="Proteomes" id="UP000295818">
    <property type="component" value="Unassembled WGS sequence"/>
</dbReference>
<dbReference type="Gene3D" id="1.10.287.130">
    <property type="match status" value="1"/>
</dbReference>
<dbReference type="InterPro" id="IPR003661">
    <property type="entry name" value="HisK_dim/P_dom"/>
</dbReference>
<dbReference type="Pfam" id="PF00672">
    <property type="entry name" value="HAMP"/>
    <property type="match status" value="1"/>
</dbReference>
<evidence type="ECO:0000256" key="8">
    <source>
        <dbReference type="ARBA" id="ARBA00022989"/>
    </source>
</evidence>
<dbReference type="InterPro" id="IPR004358">
    <property type="entry name" value="Sig_transdc_His_kin-like_C"/>
</dbReference>
<dbReference type="CDD" id="cd00075">
    <property type="entry name" value="HATPase"/>
    <property type="match status" value="1"/>
</dbReference>
<evidence type="ECO:0000256" key="6">
    <source>
        <dbReference type="ARBA" id="ARBA00022692"/>
    </source>
</evidence>
<evidence type="ECO:0000313" key="15">
    <source>
        <dbReference type="Proteomes" id="UP000295818"/>
    </source>
</evidence>
<keyword evidence="8 11" id="KW-1133">Transmembrane helix</keyword>
<keyword evidence="6 11" id="KW-0812">Transmembrane</keyword>
<dbReference type="InterPro" id="IPR036097">
    <property type="entry name" value="HisK_dim/P_sf"/>
</dbReference>
<protein>
    <recommendedName>
        <fullName evidence="3">histidine kinase</fullName>
        <ecNumber evidence="3">2.7.13.3</ecNumber>
    </recommendedName>
</protein>
<evidence type="ECO:0000256" key="7">
    <source>
        <dbReference type="ARBA" id="ARBA00022777"/>
    </source>
</evidence>
<dbReference type="SUPFAM" id="SSF47384">
    <property type="entry name" value="Homodimeric domain of signal transducing histidine kinase"/>
    <property type="match status" value="1"/>
</dbReference>
<keyword evidence="5" id="KW-0808">Transferase</keyword>
<dbReference type="InterPro" id="IPR036890">
    <property type="entry name" value="HATPase_C_sf"/>
</dbReference>
<dbReference type="Gene3D" id="6.10.340.10">
    <property type="match status" value="1"/>
</dbReference>
<dbReference type="SUPFAM" id="SSF55874">
    <property type="entry name" value="ATPase domain of HSP90 chaperone/DNA topoisomerase II/histidine kinase"/>
    <property type="match status" value="1"/>
</dbReference>
<evidence type="ECO:0000259" key="13">
    <source>
        <dbReference type="PROSITE" id="PS50885"/>
    </source>
</evidence>
<feature type="domain" description="HAMP" evidence="13">
    <location>
        <begin position="191"/>
        <end position="243"/>
    </location>
</feature>
<evidence type="ECO:0000256" key="2">
    <source>
        <dbReference type="ARBA" id="ARBA00004236"/>
    </source>
</evidence>
<comment type="caution">
    <text evidence="14">The sequence shown here is derived from an EMBL/GenBank/DDBJ whole genome shotgun (WGS) entry which is preliminary data.</text>
</comment>
<comment type="subcellular location">
    <subcellularLocation>
        <location evidence="2">Cell membrane</location>
    </subcellularLocation>
</comment>
<reference evidence="14 15" key="1">
    <citation type="journal article" date="2015" name="Stand. Genomic Sci.">
        <title>Genomic Encyclopedia of Bacterial and Archaeal Type Strains, Phase III: the genomes of soil and plant-associated and newly described type strains.</title>
        <authorList>
            <person name="Whitman W.B."/>
            <person name="Woyke T."/>
            <person name="Klenk H.P."/>
            <person name="Zhou Y."/>
            <person name="Lilburn T.G."/>
            <person name="Beck B.J."/>
            <person name="De Vos P."/>
            <person name="Vandamme P."/>
            <person name="Eisen J.A."/>
            <person name="Garrity G."/>
            <person name="Hugenholtz P."/>
            <person name="Kyrpides N.C."/>
        </authorList>
    </citation>
    <scope>NUCLEOTIDE SEQUENCE [LARGE SCALE GENOMIC DNA]</scope>
    <source>
        <strain evidence="14 15">VKM Ac-2538</strain>
    </source>
</reference>
<evidence type="ECO:0000256" key="3">
    <source>
        <dbReference type="ARBA" id="ARBA00012438"/>
    </source>
</evidence>
<dbReference type="InterPro" id="IPR003660">
    <property type="entry name" value="HAMP_dom"/>
</dbReference>
<dbReference type="SMART" id="SM00388">
    <property type="entry name" value="HisKA"/>
    <property type="match status" value="1"/>
</dbReference>
<keyword evidence="9" id="KW-0902">Two-component regulatory system</keyword>
<evidence type="ECO:0000256" key="1">
    <source>
        <dbReference type="ARBA" id="ARBA00000085"/>
    </source>
</evidence>
<evidence type="ECO:0000259" key="12">
    <source>
        <dbReference type="PROSITE" id="PS50109"/>
    </source>
</evidence>
<dbReference type="InterPro" id="IPR005467">
    <property type="entry name" value="His_kinase_dom"/>
</dbReference>
<keyword evidence="7 14" id="KW-0418">Kinase</keyword>
<dbReference type="InterPro" id="IPR050428">
    <property type="entry name" value="TCS_sensor_his_kinase"/>
</dbReference>
<evidence type="ECO:0000256" key="10">
    <source>
        <dbReference type="ARBA" id="ARBA00023136"/>
    </source>
</evidence>
<gene>
    <name evidence="14" type="ORF">EV644_101256</name>
</gene>
<proteinExistence type="predicted"/>
<name>A0ABY2BTM0_9ACTN</name>
<keyword evidence="15" id="KW-1185">Reference proteome</keyword>
<dbReference type="CDD" id="cd00082">
    <property type="entry name" value="HisKA"/>
    <property type="match status" value="1"/>
</dbReference>
<evidence type="ECO:0000313" key="14">
    <source>
        <dbReference type="EMBL" id="TCO31615.1"/>
    </source>
</evidence>
<evidence type="ECO:0000256" key="9">
    <source>
        <dbReference type="ARBA" id="ARBA00023012"/>
    </source>
</evidence>
<sequence length="460" mass="49255">MLAYGLLALGLSGALALVTFNVVSDYLTEQRISSALVETADNAAALHYGLFDAAPPCRPSRDNPAECTTVPASRPAPDVMALLDQLPSTDSAASLLFFHDRWYSAVGRPVDLPADLVNAAKSGTEVNRRIEVAGQQVLAVGVPLTRSGEAFFEWHPLTGLDKTLRMLKITLVVGALVTALLGLAVGRFASTLALRPLAELTQVAAAVARGRLDARLQAENDPDLGGLARSFNQTAAALEQRVVADARFAGDISHELRTPLMTMMNSMQLIQNHRTELPPAVREPVELLGDDLDRFRRLVIDLLEISRDDGGDQGLRETVRIADLVRAAADATAGRSITDVAEDAADLTMEADKRRLERVIANLVENAEDHAGGCKGVTVQAGGRGVIVYVDDAGPGIPEADRERIFERFGRGGGDGQSRGIGLGLAIVARHVEWHHGLIEVTDRPEGGARFIVELPTKSR</sequence>
<dbReference type="EMBL" id="SLWM01000001">
    <property type="protein sequence ID" value="TCO31615.1"/>
    <property type="molecule type" value="Genomic_DNA"/>
</dbReference>
<keyword evidence="4" id="KW-0597">Phosphoprotein</keyword>
<dbReference type="PRINTS" id="PR00344">
    <property type="entry name" value="BCTRLSENSOR"/>
</dbReference>
<dbReference type="PANTHER" id="PTHR45436">
    <property type="entry name" value="SENSOR HISTIDINE KINASE YKOH"/>
    <property type="match status" value="1"/>
</dbReference>
<organism evidence="14 15">
    <name type="scientific">Kribbella orskensis</name>
    <dbReference type="NCBI Taxonomy" id="2512216"/>
    <lineage>
        <taxon>Bacteria</taxon>
        <taxon>Bacillati</taxon>
        <taxon>Actinomycetota</taxon>
        <taxon>Actinomycetes</taxon>
        <taxon>Propionibacteriales</taxon>
        <taxon>Kribbellaceae</taxon>
        <taxon>Kribbella</taxon>
    </lineage>
</organism>
<dbReference type="EC" id="2.7.13.3" evidence="3"/>
<accession>A0ABY2BTM0</accession>
<dbReference type="Gene3D" id="3.30.565.10">
    <property type="entry name" value="Histidine kinase-like ATPase, C-terminal domain"/>
    <property type="match status" value="1"/>
</dbReference>
<dbReference type="Pfam" id="PF00512">
    <property type="entry name" value="HisKA"/>
    <property type="match status" value="1"/>
</dbReference>
<dbReference type="PANTHER" id="PTHR45436:SF5">
    <property type="entry name" value="SENSOR HISTIDINE KINASE TRCS"/>
    <property type="match status" value="1"/>
</dbReference>